<dbReference type="RefSeq" id="WP_311655585.1">
    <property type="nucleotide sequence ID" value="NZ_JAVREX010000003.1"/>
</dbReference>
<accession>A0ABU2RF50</accession>
<sequence>MAWWLRNGGALLVTVCVLAWLLPLPSWARFLWNLLVVAGCFHLMESHRAHRSRGRDGGRDEA</sequence>
<evidence type="ECO:0000313" key="2">
    <source>
        <dbReference type="Proteomes" id="UP001183777"/>
    </source>
</evidence>
<keyword evidence="2" id="KW-1185">Reference proteome</keyword>
<organism evidence="1 2">
    <name type="scientific">Streptomyces salyersiae</name>
    <dbReference type="NCBI Taxonomy" id="3075530"/>
    <lineage>
        <taxon>Bacteria</taxon>
        <taxon>Bacillati</taxon>
        <taxon>Actinomycetota</taxon>
        <taxon>Actinomycetes</taxon>
        <taxon>Kitasatosporales</taxon>
        <taxon>Streptomycetaceae</taxon>
        <taxon>Streptomyces</taxon>
    </lineage>
</organism>
<evidence type="ECO:0000313" key="1">
    <source>
        <dbReference type="EMBL" id="MDT0427460.1"/>
    </source>
</evidence>
<gene>
    <name evidence="1" type="ORF">RM649_07365</name>
</gene>
<dbReference type="EMBL" id="JAVREX010000003">
    <property type="protein sequence ID" value="MDT0427460.1"/>
    <property type="molecule type" value="Genomic_DNA"/>
</dbReference>
<proteinExistence type="predicted"/>
<reference evidence="2" key="1">
    <citation type="submission" date="2023-07" db="EMBL/GenBank/DDBJ databases">
        <title>30 novel species of actinomycetes from the DSMZ collection.</title>
        <authorList>
            <person name="Nouioui I."/>
        </authorList>
    </citation>
    <scope>NUCLEOTIDE SEQUENCE [LARGE SCALE GENOMIC DNA]</scope>
    <source>
        <strain evidence="2">DSM 41770</strain>
    </source>
</reference>
<dbReference type="Proteomes" id="UP001183777">
    <property type="component" value="Unassembled WGS sequence"/>
</dbReference>
<name>A0ABU2RF50_9ACTN</name>
<comment type="caution">
    <text evidence="1">The sequence shown here is derived from an EMBL/GenBank/DDBJ whole genome shotgun (WGS) entry which is preliminary data.</text>
</comment>
<protein>
    <submittedName>
        <fullName evidence="1">Uncharacterized protein</fullName>
    </submittedName>
</protein>